<dbReference type="Proteomes" id="UP001239994">
    <property type="component" value="Unassembled WGS sequence"/>
</dbReference>
<name>A0AAD8YW97_9TELE</name>
<accession>A0AAD8YW97</accession>
<dbReference type="EMBL" id="JAROKS010000023">
    <property type="protein sequence ID" value="KAK1788137.1"/>
    <property type="molecule type" value="Genomic_DNA"/>
</dbReference>
<evidence type="ECO:0000313" key="2">
    <source>
        <dbReference type="EMBL" id="KAK1788137.1"/>
    </source>
</evidence>
<evidence type="ECO:0000313" key="3">
    <source>
        <dbReference type="Proteomes" id="UP001239994"/>
    </source>
</evidence>
<protein>
    <submittedName>
        <fullName evidence="2">Uncharacterized protein</fullName>
    </submittedName>
</protein>
<reference evidence="2" key="1">
    <citation type="submission" date="2023-03" db="EMBL/GenBank/DDBJ databases">
        <title>Electrophorus voltai genome.</title>
        <authorList>
            <person name="Bian C."/>
        </authorList>
    </citation>
    <scope>NUCLEOTIDE SEQUENCE</scope>
    <source>
        <strain evidence="2">CB-2022</strain>
        <tissue evidence="2">Muscle</tissue>
    </source>
</reference>
<sequence>MPASRQLRSLAGFHPLALAPKGETALSAVAPNTDHNCDKHFHRGYRESGGRVGRGRLGSHSPAPCVAGRASGVSYDALAQAPVLGSRVGASSPPPQGNGSAPSGEQRLTDLDVRVQTRGFQREARARDPDRGVGPTHML</sequence>
<feature type="compositionally biased region" description="Basic and acidic residues" evidence="1">
    <location>
        <begin position="39"/>
        <end position="49"/>
    </location>
</feature>
<comment type="caution">
    <text evidence="2">The sequence shown here is derived from an EMBL/GenBank/DDBJ whole genome shotgun (WGS) entry which is preliminary data.</text>
</comment>
<proteinExistence type="predicted"/>
<dbReference type="AlphaFoldDB" id="A0AAD8YW97"/>
<feature type="region of interest" description="Disordered" evidence="1">
    <location>
        <begin position="85"/>
        <end position="139"/>
    </location>
</feature>
<evidence type="ECO:0000256" key="1">
    <source>
        <dbReference type="SAM" id="MobiDB-lite"/>
    </source>
</evidence>
<feature type="compositionally biased region" description="Basic and acidic residues" evidence="1">
    <location>
        <begin position="107"/>
        <end position="131"/>
    </location>
</feature>
<gene>
    <name evidence="2" type="ORF">P4O66_016602</name>
</gene>
<organism evidence="2 3">
    <name type="scientific">Electrophorus voltai</name>
    <dbReference type="NCBI Taxonomy" id="2609070"/>
    <lineage>
        <taxon>Eukaryota</taxon>
        <taxon>Metazoa</taxon>
        <taxon>Chordata</taxon>
        <taxon>Craniata</taxon>
        <taxon>Vertebrata</taxon>
        <taxon>Euteleostomi</taxon>
        <taxon>Actinopterygii</taxon>
        <taxon>Neopterygii</taxon>
        <taxon>Teleostei</taxon>
        <taxon>Ostariophysi</taxon>
        <taxon>Gymnotiformes</taxon>
        <taxon>Gymnotoidei</taxon>
        <taxon>Gymnotidae</taxon>
        <taxon>Electrophorus</taxon>
    </lineage>
</organism>
<keyword evidence="3" id="KW-1185">Reference proteome</keyword>
<feature type="region of interest" description="Disordered" evidence="1">
    <location>
        <begin position="39"/>
        <end position="63"/>
    </location>
</feature>